<evidence type="ECO:0000313" key="2">
    <source>
        <dbReference type="Proteomes" id="UP000593576"/>
    </source>
</evidence>
<name>A0A7J9MYH1_GOSSC</name>
<dbReference type="EMBL" id="JABFAF010263873">
    <property type="protein sequence ID" value="MBA0876153.1"/>
    <property type="molecule type" value="Genomic_DNA"/>
</dbReference>
<proteinExistence type="predicted"/>
<gene>
    <name evidence="1" type="ORF">Goshw_000343</name>
</gene>
<accession>A0A7J9MYH1</accession>
<dbReference type="OrthoDB" id="998310at2759"/>
<sequence length="129" mass="14981">MEALHKLDLRGKNDENRQDCHKEYIDIWDRKMKFLPIREPFFSSDTMDCLEHMPWFRVVDKPYQLSVKGTFIPNILRSHIQFDTDANTEPNADASTITDGDTNVDTNAYINANLDARVNVNISKFCDIV</sequence>
<organism evidence="1 2">
    <name type="scientific">Gossypium schwendimanii</name>
    <name type="common">Cotton</name>
    <dbReference type="NCBI Taxonomy" id="34291"/>
    <lineage>
        <taxon>Eukaryota</taxon>
        <taxon>Viridiplantae</taxon>
        <taxon>Streptophyta</taxon>
        <taxon>Embryophyta</taxon>
        <taxon>Tracheophyta</taxon>
        <taxon>Spermatophyta</taxon>
        <taxon>Magnoliopsida</taxon>
        <taxon>eudicotyledons</taxon>
        <taxon>Gunneridae</taxon>
        <taxon>Pentapetalae</taxon>
        <taxon>rosids</taxon>
        <taxon>malvids</taxon>
        <taxon>Malvales</taxon>
        <taxon>Malvaceae</taxon>
        <taxon>Malvoideae</taxon>
        <taxon>Gossypium</taxon>
    </lineage>
</organism>
<comment type="caution">
    <text evidence="1">The sequence shown here is derived from an EMBL/GenBank/DDBJ whole genome shotgun (WGS) entry which is preliminary data.</text>
</comment>
<keyword evidence="2" id="KW-1185">Reference proteome</keyword>
<protein>
    <submittedName>
        <fullName evidence="1">Uncharacterized protein</fullName>
    </submittedName>
</protein>
<dbReference type="Proteomes" id="UP000593576">
    <property type="component" value="Unassembled WGS sequence"/>
</dbReference>
<dbReference type="AlphaFoldDB" id="A0A7J9MYH1"/>
<reference evidence="1 2" key="1">
    <citation type="journal article" date="2019" name="Genome Biol. Evol.">
        <title>Insights into the evolution of the New World diploid cottons (Gossypium, subgenus Houzingenia) based on genome sequencing.</title>
        <authorList>
            <person name="Grover C.E."/>
            <person name="Arick M.A. 2nd"/>
            <person name="Thrash A."/>
            <person name="Conover J.L."/>
            <person name="Sanders W.S."/>
            <person name="Peterson D.G."/>
            <person name="Frelichowski J.E."/>
            <person name="Scheffler J.A."/>
            <person name="Scheffler B.E."/>
            <person name="Wendel J.F."/>
        </authorList>
    </citation>
    <scope>NUCLEOTIDE SEQUENCE [LARGE SCALE GENOMIC DNA]</scope>
    <source>
        <strain evidence="1">1</strain>
        <tissue evidence="1">Leaf</tissue>
    </source>
</reference>
<evidence type="ECO:0000313" key="1">
    <source>
        <dbReference type="EMBL" id="MBA0876153.1"/>
    </source>
</evidence>